<reference evidence="4" key="1">
    <citation type="submission" date="2021-01" db="EMBL/GenBank/DDBJ databases">
        <title>Whole genome shotgun sequence of Virgisporangium aliadipatigenens NBRC 105644.</title>
        <authorList>
            <person name="Komaki H."/>
            <person name="Tamura T."/>
        </authorList>
    </citation>
    <scope>NUCLEOTIDE SEQUENCE</scope>
    <source>
        <strain evidence="4">NBRC 105644</strain>
    </source>
</reference>
<feature type="domain" description="Methyl-accepting transducer" evidence="3">
    <location>
        <begin position="1"/>
        <end position="132"/>
    </location>
</feature>
<dbReference type="RefSeq" id="WP_203903717.1">
    <property type="nucleotide sequence ID" value="NZ_BOPF01000034.1"/>
</dbReference>
<comment type="caution">
    <text evidence="4">The sequence shown here is derived from an EMBL/GenBank/DDBJ whole genome shotgun (WGS) entry which is preliminary data.</text>
</comment>
<dbReference type="PANTHER" id="PTHR32089">
    <property type="entry name" value="METHYL-ACCEPTING CHEMOTAXIS PROTEIN MCPB"/>
    <property type="match status" value="1"/>
</dbReference>
<evidence type="ECO:0000256" key="1">
    <source>
        <dbReference type="ARBA" id="ARBA00023224"/>
    </source>
</evidence>
<dbReference type="GO" id="GO:0016020">
    <property type="term" value="C:membrane"/>
    <property type="evidence" value="ECO:0007669"/>
    <property type="project" value="InterPro"/>
</dbReference>
<keyword evidence="5" id="KW-1185">Reference proteome</keyword>
<dbReference type="InterPro" id="IPR004089">
    <property type="entry name" value="MCPsignal_dom"/>
</dbReference>
<keyword evidence="1 2" id="KW-0807">Transducer</keyword>
<proteinExistence type="predicted"/>
<protein>
    <recommendedName>
        <fullName evidence="3">Methyl-accepting transducer domain-containing protein</fullName>
    </recommendedName>
</protein>
<dbReference type="Proteomes" id="UP000619260">
    <property type="component" value="Unassembled WGS sequence"/>
</dbReference>
<dbReference type="Pfam" id="PF00015">
    <property type="entry name" value="MCPsignal"/>
    <property type="match status" value="1"/>
</dbReference>
<evidence type="ECO:0000313" key="5">
    <source>
        <dbReference type="Proteomes" id="UP000619260"/>
    </source>
</evidence>
<gene>
    <name evidence="4" type="ORF">Val02_71690</name>
</gene>
<evidence type="ECO:0000259" key="3">
    <source>
        <dbReference type="PROSITE" id="PS50111"/>
    </source>
</evidence>
<dbReference type="EMBL" id="BOPF01000034">
    <property type="protein sequence ID" value="GIJ50283.1"/>
    <property type="molecule type" value="Genomic_DNA"/>
</dbReference>
<name>A0A8J3YTR0_9ACTN</name>
<dbReference type="Gene3D" id="1.10.287.950">
    <property type="entry name" value="Methyl-accepting chemotaxis protein"/>
    <property type="match status" value="1"/>
</dbReference>
<dbReference type="SUPFAM" id="SSF58104">
    <property type="entry name" value="Methyl-accepting chemotaxis protein (MCP) signaling domain"/>
    <property type="match status" value="1"/>
</dbReference>
<accession>A0A8J3YTR0</accession>
<dbReference type="PROSITE" id="PS50111">
    <property type="entry name" value="CHEMOTAXIS_TRANSDUC_2"/>
    <property type="match status" value="1"/>
</dbReference>
<evidence type="ECO:0000313" key="4">
    <source>
        <dbReference type="EMBL" id="GIJ50283.1"/>
    </source>
</evidence>
<evidence type="ECO:0000256" key="2">
    <source>
        <dbReference type="PROSITE-ProRule" id="PRU00284"/>
    </source>
</evidence>
<organism evidence="4 5">
    <name type="scientific">Virgisporangium aliadipatigenens</name>
    <dbReference type="NCBI Taxonomy" id="741659"/>
    <lineage>
        <taxon>Bacteria</taxon>
        <taxon>Bacillati</taxon>
        <taxon>Actinomycetota</taxon>
        <taxon>Actinomycetes</taxon>
        <taxon>Micromonosporales</taxon>
        <taxon>Micromonosporaceae</taxon>
        <taxon>Virgisporangium</taxon>
    </lineage>
</organism>
<dbReference type="PANTHER" id="PTHR32089:SF112">
    <property type="entry name" value="LYSOZYME-LIKE PROTEIN-RELATED"/>
    <property type="match status" value="1"/>
</dbReference>
<dbReference type="AlphaFoldDB" id="A0A8J3YTR0"/>
<dbReference type="GO" id="GO:0007165">
    <property type="term" value="P:signal transduction"/>
    <property type="evidence" value="ECO:0007669"/>
    <property type="project" value="UniProtKB-KW"/>
</dbReference>
<sequence length="175" mass="17707">MRATERAVLDAAERVATAATELGASARGLAALARDATVESGRALGTVEALRTATADIRSAVGLISQVSAQTRLLALNATIVAAHGGGTWRGFGLPTDPPADEAAVPDRVDALLRAVDEAVTALERATAGIRRMDETITGITAAVDGAGGASAGLCRLVEALRTEVTHAAAALRDD</sequence>